<dbReference type="EMBL" id="CAEZSL010000122">
    <property type="protein sequence ID" value="CAB4548021.1"/>
    <property type="molecule type" value="Genomic_DNA"/>
</dbReference>
<accession>A0A6J6C9L4</accession>
<gene>
    <name evidence="1" type="ORF">UFOPK1421_01080</name>
</gene>
<dbReference type="AlphaFoldDB" id="A0A6J6C9L4"/>
<organism evidence="1">
    <name type="scientific">freshwater metagenome</name>
    <dbReference type="NCBI Taxonomy" id="449393"/>
    <lineage>
        <taxon>unclassified sequences</taxon>
        <taxon>metagenomes</taxon>
        <taxon>ecological metagenomes</taxon>
    </lineage>
</organism>
<reference evidence="1" key="1">
    <citation type="submission" date="2020-05" db="EMBL/GenBank/DDBJ databases">
        <authorList>
            <person name="Chiriac C."/>
            <person name="Salcher M."/>
            <person name="Ghai R."/>
            <person name="Kavagutti S V."/>
        </authorList>
    </citation>
    <scope>NUCLEOTIDE SEQUENCE</scope>
</reference>
<evidence type="ECO:0000313" key="1">
    <source>
        <dbReference type="EMBL" id="CAB4548021.1"/>
    </source>
</evidence>
<sequence>MFDSANGSMWIEGHRSIGAHGVDIAECAMEMWTGFGVDDQATATCLDIARC</sequence>
<name>A0A6J6C9L4_9ZZZZ</name>
<protein>
    <submittedName>
        <fullName evidence="1">Unannotated protein</fullName>
    </submittedName>
</protein>
<proteinExistence type="predicted"/>